<keyword evidence="12" id="KW-1185">Reference proteome</keyword>
<dbReference type="EMBL" id="UYRS01018605">
    <property type="protein sequence ID" value="VDK38229.1"/>
    <property type="molecule type" value="Genomic_DNA"/>
</dbReference>
<dbReference type="GO" id="GO:0043657">
    <property type="term" value="C:host cell"/>
    <property type="evidence" value="ECO:0007669"/>
    <property type="project" value="UniProtKB-SubCell"/>
</dbReference>
<evidence type="ECO:0000256" key="4">
    <source>
        <dbReference type="ARBA" id="ARBA00022737"/>
    </source>
</evidence>
<sequence>MPTLRLNEHSFNLFNSAFGTLKDLQGRLSRQLSGDIRRAVLYSFYDKAHVNAKACYKSIRGPGTDEQVLIDVICTSDNAEIHSLKSAYHDTIKRNLEADVKDDVRGDLEFVLVALLQGKRETAFNQAQVDEDAEALYSGGEKKLGTDESLFTRILVTRSFKSIRAINEAYKKLAGHDLLKAIEKETSGDYMRALITIDISCRNSEGIQCKVHTEKLVRHGEGRHIRGSEFANREESAGASGTIGSRRVYECVRAYVRAYVVKHFTISMLGTDEDTIIDVLSHRSLEQRQTIEKTFKSVYGMDLKETLHKELSGYFRLAVHYSFYDRAHVNALALYRAMKGLGTDETVLIDVICSSTNKEIEELKEAYNDIARRSLEQDVIHDASGDFERVLVAILQGRRRDKFDKDDVVKDCESLYQAGDAKLGTDEATFTKVFANCPWEEIVGIAAFYLEAVGHDLFTTVEKETSGDYRNALLALLKTALNRKRFYAEVLYRSMKGIGTHDENLVRMIMAHCNTDLAEIKQEFNEMYDISLEDMVRGDTSGDQRKFLLAMMVLSYFSGPEHDCPSYMELCATDNRLKITSYDMIHQPHSSLRPSIANNSELSQESDETDNCSDYACMYYSAVDGMSGYNLTSAFLNFFDSTSTGALYVKLNSKRFPEGHPMRDSMVYSNIKYVCYHYGTRVSSATKRKNQRTSKLGCSSQICISYSNGYLRIVNFDMRHNHPVTSESAQLYPRNRRLDKHEQEAVDELLRLPYDNSLVLDIIKKQFGKVCTKTDLKNMRSRLKKTTNGHQLPFIDEEKQRADREEQLNSTFQEIRDIAEVCNDDLFMQNMSALKCVIAAWKQGKVAIVSEAGEGPAPNPSYQNVFPDDANEILIGYNSPSPYLMSNDTQ</sequence>
<comment type="function">
    <text evidence="8">Involved in reproduction of the worm. Involved in host-parasite interaction. Delivered into the host cell by means of parasite exosomes. Binds to acidic phospholipid membranes in a calcium-dependent manner in vitro. Causes aggregation of liposomes in the presence of calcium, but not in its absence. Likely to promote membrane fusion. May provide structural integrity within the tegument.</text>
</comment>
<reference evidence="13" key="1">
    <citation type="submission" date="2016-04" db="UniProtKB">
        <authorList>
            <consortium name="WormBaseParasite"/>
        </authorList>
    </citation>
    <scope>IDENTIFICATION</scope>
</reference>
<dbReference type="GO" id="GO:0005509">
    <property type="term" value="F:calcium ion binding"/>
    <property type="evidence" value="ECO:0007669"/>
    <property type="project" value="InterPro"/>
</dbReference>
<dbReference type="PROSITE" id="PS51897">
    <property type="entry name" value="ANNEXIN_2"/>
    <property type="match status" value="6"/>
</dbReference>
<dbReference type="FunFam" id="1.10.220.10:FF:000002">
    <property type="entry name" value="Annexin"/>
    <property type="match status" value="1"/>
</dbReference>
<keyword evidence="5" id="KW-0106">Calcium</keyword>
<dbReference type="FunFam" id="1.10.220.10:FF:000001">
    <property type="entry name" value="Annexin"/>
    <property type="match status" value="1"/>
</dbReference>
<dbReference type="FunFam" id="1.10.220.10:FF:000003">
    <property type="entry name" value="Annexin"/>
    <property type="match status" value="1"/>
</dbReference>
<evidence type="ECO:0000256" key="6">
    <source>
        <dbReference type="ARBA" id="ARBA00023216"/>
    </source>
</evidence>
<dbReference type="WBParaSite" id="TASK_0000734701-mRNA-1">
    <property type="protein sequence ID" value="TASK_0000734701-mRNA-1"/>
    <property type="gene ID" value="TASK_0000734701"/>
</dbReference>
<evidence type="ECO:0000256" key="8">
    <source>
        <dbReference type="ARBA" id="ARBA00059330"/>
    </source>
</evidence>
<evidence type="ECO:0000256" key="9">
    <source>
        <dbReference type="ARBA" id="ARBA00060393"/>
    </source>
</evidence>
<keyword evidence="6" id="KW-0041">Annexin</keyword>
<dbReference type="GO" id="GO:0005634">
    <property type="term" value="C:nucleus"/>
    <property type="evidence" value="ECO:0007669"/>
    <property type="project" value="TreeGrafter"/>
</dbReference>
<dbReference type="Pfam" id="PF00191">
    <property type="entry name" value="Annexin"/>
    <property type="match status" value="6"/>
</dbReference>
<dbReference type="GO" id="GO:0005576">
    <property type="term" value="C:extracellular region"/>
    <property type="evidence" value="ECO:0007669"/>
    <property type="project" value="UniProtKB-SubCell"/>
</dbReference>
<accession>A0A0R3WA17</accession>
<proteinExistence type="inferred from homology"/>
<dbReference type="STRING" id="60517.A0A0R3WA17"/>
<gene>
    <name evidence="11" type="ORF">TASK_LOCUS7348</name>
</gene>
<keyword evidence="7" id="KW-0111">Calcium/phospholipid-binding</keyword>
<dbReference type="OrthoDB" id="37886at2759"/>
<evidence type="ECO:0000313" key="11">
    <source>
        <dbReference type="EMBL" id="VDK38229.1"/>
    </source>
</evidence>
<dbReference type="GO" id="GO:0005737">
    <property type="term" value="C:cytoplasm"/>
    <property type="evidence" value="ECO:0007669"/>
    <property type="project" value="TreeGrafter"/>
</dbReference>
<dbReference type="AlphaFoldDB" id="A0A0R3WA17"/>
<organism evidence="13">
    <name type="scientific">Taenia asiatica</name>
    <name type="common">Asian tapeworm</name>
    <dbReference type="NCBI Taxonomy" id="60517"/>
    <lineage>
        <taxon>Eukaryota</taxon>
        <taxon>Metazoa</taxon>
        <taxon>Spiralia</taxon>
        <taxon>Lophotrochozoa</taxon>
        <taxon>Platyhelminthes</taxon>
        <taxon>Cestoda</taxon>
        <taxon>Eucestoda</taxon>
        <taxon>Cyclophyllidea</taxon>
        <taxon>Taeniidae</taxon>
        <taxon>Taenia</taxon>
    </lineage>
</organism>
<comment type="subcellular location">
    <subcellularLocation>
        <location evidence="1">Host cell</location>
    </subcellularLocation>
    <subcellularLocation>
        <location evidence="2">Secreted</location>
        <location evidence="2">Extracellular exosome</location>
    </subcellularLocation>
    <subcellularLocation>
        <location evidence="9">Tegument</location>
    </subcellularLocation>
</comment>
<dbReference type="PANTHER" id="PTHR10502">
    <property type="entry name" value="ANNEXIN"/>
    <property type="match status" value="1"/>
</dbReference>
<dbReference type="Gene3D" id="1.10.220.10">
    <property type="entry name" value="Annexin"/>
    <property type="match status" value="6"/>
</dbReference>
<evidence type="ECO:0000256" key="5">
    <source>
        <dbReference type="ARBA" id="ARBA00022837"/>
    </source>
</evidence>
<keyword evidence="4" id="KW-0677">Repeat</keyword>
<name>A0A0R3WA17_TAEAS</name>
<evidence type="ECO:0000256" key="7">
    <source>
        <dbReference type="ARBA" id="ARBA00023302"/>
    </source>
</evidence>
<dbReference type="PANTHER" id="PTHR10502:SF102">
    <property type="entry name" value="ANNEXIN B11"/>
    <property type="match status" value="1"/>
</dbReference>
<comment type="similarity">
    <text evidence="3">Belongs to the annexin family.</text>
</comment>
<dbReference type="GO" id="GO:0012506">
    <property type="term" value="C:vesicle membrane"/>
    <property type="evidence" value="ECO:0007669"/>
    <property type="project" value="TreeGrafter"/>
</dbReference>
<dbReference type="SMART" id="SM00335">
    <property type="entry name" value="ANX"/>
    <property type="match status" value="6"/>
</dbReference>
<dbReference type="GO" id="GO:0005886">
    <property type="term" value="C:plasma membrane"/>
    <property type="evidence" value="ECO:0007669"/>
    <property type="project" value="TreeGrafter"/>
</dbReference>
<dbReference type="PRINTS" id="PR00196">
    <property type="entry name" value="ANNEXIN"/>
</dbReference>
<dbReference type="Proteomes" id="UP000282613">
    <property type="component" value="Unassembled WGS sequence"/>
</dbReference>
<dbReference type="InterPro" id="IPR001464">
    <property type="entry name" value="Annexin"/>
</dbReference>
<evidence type="ECO:0000313" key="12">
    <source>
        <dbReference type="Proteomes" id="UP000282613"/>
    </source>
</evidence>
<reference evidence="11 12" key="2">
    <citation type="submission" date="2018-11" db="EMBL/GenBank/DDBJ databases">
        <authorList>
            <consortium name="Pathogen Informatics"/>
        </authorList>
    </citation>
    <scope>NUCLEOTIDE SEQUENCE [LARGE SCALE GENOMIC DNA]</scope>
</reference>
<protein>
    <recommendedName>
        <fullName evidence="10">Annexin</fullName>
    </recommendedName>
</protein>
<dbReference type="InterPro" id="IPR037104">
    <property type="entry name" value="Annexin_sf"/>
</dbReference>
<evidence type="ECO:0000313" key="13">
    <source>
        <dbReference type="WBParaSite" id="TASK_0000734701-mRNA-1"/>
    </source>
</evidence>
<evidence type="ECO:0000256" key="2">
    <source>
        <dbReference type="ARBA" id="ARBA00004550"/>
    </source>
</evidence>
<evidence type="ECO:0000256" key="1">
    <source>
        <dbReference type="ARBA" id="ARBA00004340"/>
    </source>
</evidence>
<dbReference type="InterPro" id="IPR018502">
    <property type="entry name" value="Annexin_repeat"/>
</dbReference>
<evidence type="ECO:0000256" key="10">
    <source>
        <dbReference type="ARBA" id="ARBA00077076"/>
    </source>
</evidence>
<evidence type="ECO:0000256" key="3">
    <source>
        <dbReference type="ARBA" id="ARBA00007831"/>
    </source>
</evidence>
<dbReference type="SUPFAM" id="SSF47874">
    <property type="entry name" value="Annexin"/>
    <property type="match status" value="2"/>
</dbReference>
<dbReference type="GO" id="GO:0001786">
    <property type="term" value="F:phosphatidylserine binding"/>
    <property type="evidence" value="ECO:0007669"/>
    <property type="project" value="TreeGrafter"/>
</dbReference>
<dbReference type="GO" id="GO:0005544">
    <property type="term" value="F:calcium-dependent phospholipid binding"/>
    <property type="evidence" value="ECO:0007669"/>
    <property type="project" value="UniProtKB-KW"/>
</dbReference>